<feature type="compositionally biased region" description="Polar residues" evidence="9">
    <location>
        <begin position="222"/>
        <end position="253"/>
    </location>
</feature>
<keyword evidence="5 12" id="KW-0418">Kinase</keyword>
<evidence type="ECO:0000256" key="6">
    <source>
        <dbReference type="ARBA" id="ARBA00022840"/>
    </source>
</evidence>
<organism evidence="12 13">
    <name type="scientific">Tetrahymena thermophila (strain SB210)</name>
    <dbReference type="NCBI Taxonomy" id="312017"/>
    <lineage>
        <taxon>Eukaryota</taxon>
        <taxon>Sar</taxon>
        <taxon>Alveolata</taxon>
        <taxon>Ciliophora</taxon>
        <taxon>Intramacronucleata</taxon>
        <taxon>Oligohymenophorea</taxon>
        <taxon>Hymenostomatida</taxon>
        <taxon>Tetrahymenina</taxon>
        <taxon>Tetrahymenidae</taxon>
        <taxon>Tetrahymena</taxon>
    </lineage>
</organism>
<evidence type="ECO:0000256" key="8">
    <source>
        <dbReference type="SAM" id="Coils"/>
    </source>
</evidence>
<dbReference type="PROSITE" id="PS00107">
    <property type="entry name" value="PROTEIN_KINASE_ATP"/>
    <property type="match status" value="1"/>
</dbReference>
<feature type="compositionally biased region" description="Polar residues" evidence="9">
    <location>
        <begin position="933"/>
        <end position="942"/>
    </location>
</feature>
<dbReference type="Proteomes" id="UP000009168">
    <property type="component" value="Unassembled WGS sequence"/>
</dbReference>
<dbReference type="RefSeq" id="XP_001018324.1">
    <property type="nucleotide sequence ID" value="XM_001018324.1"/>
</dbReference>
<dbReference type="InterPro" id="IPR017441">
    <property type="entry name" value="Protein_kinase_ATP_BS"/>
</dbReference>
<dbReference type="PROSITE" id="PS50011">
    <property type="entry name" value="PROTEIN_KINASE_DOM"/>
    <property type="match status" value="1"/>
</dbReference>
<reference evidence="13" key="1">
    <citation type="journal article" date="2006" name="PLoS Biol.">
        <title>Macronuclear genome sequence of the ciliate Tetrahymena thermophila, a model eukaryote.</title>
        <authorList>
            <person name="Eisen J.A."/>
            <person name="Coyne R.S."/>
            <person name="Wu M."/>
            <person name="Wu D."/>
            <person name="Thiagarajan M."/>
            <person name="Wortman J.R."/>
            <person name="Badger J.H."/>
            <person name="Ren Q."/>
            <person name="Amedeo P."/>
            <person name="Jones K.M."/>
            <person name="Tallon L.J."/>
            <person name="Delcher A.L."/>
            <person name="Salzberg S.L."/>
            <person name="Silva J.C."/>
            <person name="Haas B.J."/>
            <person name="Majoros W.H."/>
            <person name="Farzad M."/>
            <person name="Carlton J.M."/>
            <person name="Smith R.K. Jr."/>
            <person name="Garg J."/>
            <person name="Pearlman R.E."/>
            <person name="Karrer K.M."/>
            <person name="Sun L."/>
            <person name="Manning G."/>
            <person name="Elde N.C."/>
            <person name="Turkewitz A.P."/>
            <person name="Asai D.J."/>
            <person name="Wilkes D.E."/>
            <person name="Wang Y."/>
            <person name="Cai H."/>
            <person name="Collins K."/>
            <person name="Stewart B.A."/>
            <person name="Lee S.R."/>
            <person name="Wilamowska K."/>
            <person name="Weinberg Z."/>
            <person name="Ruzzo W.L."/>
            <person name="Wloga D."/>
            <person name="Gaertig J."/>
            <person name="Frankel J."/>
            <person name="Tsao C.-C."/>
            <person name="Gorovsky M.A."/>
            <person name="Keeling P.J."/>
            <person name="Waller R.F."/>
            <person name="Patron N.J."/>
            <person name="Cherry J.M."/>
            <person name="Stover N.A."/>
            <person name="Krieger C.J."/>
            <person name="del Toro C."/>
            <person name="Ryder H.F."/>
            <person name="Williamson S.C."/>
            <person name="Barbeau R.A."/>
            <person name="Hamilton E.P."/>
            <person name="Orias E."/>
        </authorList>
    </citation>
    <scope>NUCLEOTIDE SEQUENCE [LARGE SCALE GENOMIC DNA]</scope>
    <source>
        <strain evidence="13">SB210</strain>
    </source>
</reference>
<dbReference type="InterPro" id="IPR011009">
    <property type="entry name" value="Kinase-like_dom_sf"/>
</dbReference>
<proteinExistence type="predicted"/>
<feature type="compositionally biased region" description="Polar residues" evidence="9">
    <location>
        <begin position="328"/>
        <end position="342"/>
    </location>
</feature>
<feature type="compositionally biased region" description="Low complexity" evidence="9">
    <location>
        <begin position="64"/>
        <end position="78"/>
    </location>
</feature>
<feature type="compositionally biased region" description="Polar residues" evidence="9">
    <location>
        <begin position="20"/>
        <end position="34"/>
    </location>
</feature>
<evidence type="ECO:0000259" key="11">
    <source>
        <dbReference type="PROSITE" id="PS51285"/>
    </source>
</evidence>
<evidence type="ECO:0000256" key="2">
    <source>
        <dbReference type="ARBA" id="ARBA00022553"/>
    </source>
</evidence>
<dbReference type="SMART" id="SM00220">
    <property type="entry name" value="S_TKc"/>
    <property type="match status" value="1"/>
</dbReference>
<evidence type="ECO:0000256" key="5">
    <source>
        <dbReference type="ARBA" id="ARBA00022777"/>
    </source>
</evidence>
<feature type="region of interest" description="Disordered" evidence="9">
    <location>
        <begin position="907"/>
        <end position="966"/>
    </location>
</feature>
<keyword evidence="13" id="KW-1185">Reference proteome</keyword>
<sequence>MNSYSNKLQNYSSQTALHKRYQSPNSTNTNNYFLSANSKQSQSKGSQQNAYQGQQQLASNSSAQHGQGQVQNGQSSQQSHLMVNAVNSPSSSLQNQQQTMQGLQSYTNTHNINNNHPSNNIQQQAVHLYTNQVSAAQFSQQPQQSQQIQSSNQAATMNGHQNIQQSKPSSAQKHNSNSLTNNQAQSSTSSYSNIQSRLKQTKHKSQNNFTNTSNSFNQSSQIPFGTSGNNHQSSLSHNQYGTTATSSSLSNQNKIGDKHKQMLVQSQQFRHSTNSALLRDSELKHTSSNAPYIPSSARVKTDYSIERKGTSDLLLSNSSHQNHSKQNALTSQLHSNSNTSANGITNLYNQTMAAAQSSLNHANQQNSSQAAQVQSNQYLDNYNSQNNFQQQQQNQQQLQQQLQQNSQNLNNYRMILKKHKSQQMNEVLKTDPNVGDYHANLTVFIHYKGKRIGPISLNAIGGNVEWLTKQLINEILMYEQIQMPTNRDSNNESLDNDNILHFQSYQHRNISLSYYLTLPERPLDPLFNKSLILEPFYGETSVTNSASSSFNPSILAYQSTSQTDKSQQPYQVSLKDFHFIKCVGMGGFSRVYLVQKKDNGKMYALKLIEKKFILTNKKEQIVQNERNIMTMMQGHPFLLQLDYAFESKNYIAFAMEYCAGGEMFYHLRKIKKMTEEQARFYFIEICLGIDYLHDRHIIYRDIKPENILLDIDGHIRIGDFGLSKPDMDDNEFAYSFCGSPEYMAPEMLLKVGHAYPVDHYTLGALLYELVTGLPPFYSQITEEIYKSILSEDLTFPDHVNLSSELKNLLRGLLTKHPLQRLGQNMGTKEILSHPWCRKINLADIIYKRIEPPVKIDVMGFNFDEEEFSKGENEFKQKLMVSYYANNDFDPIFENFYYESPAVQQAQKIRQEQQMKNKLQNQQQSQSKPIQIPASGSFQQKGSQQDKQKTDMSLTQSQSLRISHQNIPTSKEIVSGLSVNNQQKNINNIIHDQNQSENSNNSKKNQGLLQSQQFSQGNSLLNSMSSPNAKMLQSYQFNKASHSKNESIQDSLQQQPLVQGNMQKSHQILSNTDRTSNISQTQFDQKENKNSLKDVMQKTITQPDESTTKKLKEEKQNFLSVNKQQTGEKSQSSNLIGSHNGPLSNYLSPSNSNNSQLQQQLQTPMTSSQIIQTLHGKNSKSLQIKQKILATQNQHQQAQPVSSNGNILNHVKNSVSLSSMQTQQSNLASNLKNISNTNNNNNQSNKIQTNNYFLQSSGMPQNAINNNNNNSGINNLSLNVVGNALNEINKNNQTIQLESNKTAQNQTSYLVQQLQQQPKRSQQNQNFNSNNQHLNSVSSNLRVKTEERDKTFEDYDNIQIYTQPSQSHQSSIVKKLSSPNQQGRSSFNFSSSSLSQTTTASNQKKNFTYNPTQHQKSVTEKTQNSYTSSGINSTSIPASVQSQSNYNTLNANNNQQQLNSSNNYFLQTNVSTGNANINQSSLNNQNNSLNNQSYNQNNNSNVLQSTNLSYSNNPVHSILSNYGGFFSSRNSQNAQTSSNQKQQSGVKSNQYSQLSQRNMISPKSQTGTAPTKSNQIGMGITNNSGQGSTSKVYNPLGYF</sequence>
<dbReference type="eggNOG" id="KOG0598">
    <property type="taxonomic scope" value="Eukaryota"/>
</dbReference>
<feature type="compositionally biased region" description="Low complexity" evidence="9">
    <location>
        <begin position="1312"/>
        <end position="1335"/>
    </location>
</feature>
<feature type="compositionally biased region" description="Low complexity" evidence="9">
    <location>
        <begin position="1141"/>
        <end position="1166"/>
    </location>
</feature>
<dbReference type="SUPFAM" id="SSF56112">
    <property type="entry name" value="Protein kinase-like (PK-like)"/>
    <property type="match status" value="1"/>
</dbReference>
<feature type="region of interest" description="Disordered" evidence="9">
    <location>
        <begin position="1361"/>
        <end position="1437"/>
    </location>
</feature>
<dbReference type="PROSITE" id="PS51285">
    <property type="entry name" value="AGC_KINASE_CTER"/>
    <property type="match status" value="1"/>
</dbReference>
<evidence type="ECO:0000256" key="3">
    <source>
        <dbReference type="ARBA" id="ARBA00022679"/>
    </source>
</evidence>
<feature type="domain" description="AGC-kinase C-terminal" evidence="11">
    <location>
        <begin position="837"/>
        <end position="907"/>
    </location>
</feature>
<dbReference type="Gene3D" id="1.10.510.10">
    <property type="entry name" value="Transferase(Phosphotransferase) domain 1"/>
    <property type="match status" value="1"/>
</dbReference>
<name>Q23NJ5_TETTS</name>
<feature type="region of interest" description="Disordered" evidence="9">
    <location>
        <begin position="1312"/>
        <end position="1342"/>
    </location>
</feature>
<evidence type="ECO:0000259" key="10">
    <source>
        <dbReference type="PROSITE" id="PS50011"/>
    </source>
</evidence>
<dbReference type="CDD" id="cd05123">
    <property type="entry name" value="STKc_AGC"/>
    <property type="match status" value="1"/>
</dbReference>
<dbReference type="InParanoid" id="Q23NJ5"/>
<dbReference type="InterPro" id="IPR008271">
    <property type="entry name" value="Ser/Thr_kinase_AS"/>
</dbReference>
<feature type="compositionally biased region" description="Low complexity" evidence="9">
    <location>
        <begin position="315"/>
        <end position="327"/>
    </location>
</feature>
<feature type="compositionally biased region" description="Low complexity" evidence="9">
    <location>
        <begin position="206"/>
        <end position="221"/>
    </location>
</feature>
<keyword evidence="6 7" id="KW-0067">ATP-binding</keyword>
<feature type="compositionally biased region" description="Polar residues" evidence="9">
    <location>
        <begin position="1361"/>
        <end position="1383"/>
    </location>
</feature>
<evidence type="ECO:0000256" key="9">
    <source>
        <dbReference type="SAM" id="MobiDB-lite"/>
    </source>
</evidence>
<evidence type="ECO:0000313" key="13">
    <source>
        <dbReference type="Proteomes" id="UP000009168"/>
    </source>
</evidence>
<evidence type="ECO:0000256" key="4">
    <source>
        <dbReference type="ARBA" id="ARBA00022741"/>
    </source>
</evidence>
<accession>Q23NJ5</accession>
<feature type="region of interest" description="Disordered" evidence="9">
    <location>
        <begin position="1528"/>
        <end position="1598"/>
    </location>
</feature>
<dbReference type="Pfam" id="PF00069">
    <property type="entry name" value="Pkinase"/>
    <property type="match status" value="1"/>
</dbReference>
<dbReference type="KEGG" id="tet:TTHERM_00752250"/>
<dbReference type="GeneID" id="7846490"/>
<dbReference type="InterPro" id="IPR000961">
    <property type="entry name" value="AGC-kinase_C"/>
</dbReference>
<feature type="compositionally biased region" description="Low complexity" evidence="9">
    <location>
        <begin position="136"/>
        <end position="155"/>
    </location>
</feature>
<feature type="region of interest" description="Disordered" evidence="9">
    <location>
        <begin position="1059"/>
        <end position="1091"/>
    </location>
</feature>
<feature type="coiled-coil region" evidence="8">
    <location>
        <begin position="385"/>
        <end position="415"/>
    </location>
</feature>
<feature type="compositionally biased region" description="Polar residues" evidence="9">
    <location>
        <begin position="1117"/>
        <end position="1136"/>
    </location>
</feature>
<feature type="binding site" evidence="7">
    <location>
        <position position="606"/>
    </location>
    <ligand>
        <name>ATP</name>
        <dbReference type="ChEBI" id="CHEBI:30616"/>
    </ligand>
</feature>
<keyword evidence="1" id="KW-0723">Serine/threonine-protein kinase</keyword>
<dbReference type="FunFam" id="1.10.510.10:FF:000048">
    <property type="entry name" value="Protein kinase C"/>
    <property type="match status" value="1"/>
</dbReference>
<feature type="domain" description="Protein kinase" evidence="10">
    <location>
        <begin position="577"/>
        <end position="836"/>
    </location>
</feature>
<feature type="region of interest" description="Disordered" evidence="9">
    <location>
        <begin position="315"/>
        <end position="342"/>
    </location>
</feature>
<feature type="compositionally biased region" description="Polar residues" evidence="9">
    <location>
        <begin position="156"/>
        <end position="174"/>
    </location>
</feature>
<dbReference type="HOGENOM" id="CLU_244414_0_0_1"/>
<dbReference type="GO" id="GO:0005524">
    <property type="term" value="F:ATP binding"/>
    <property type="evidence" value="ECO:0007669"/>
    <property type="project" value="UniProtKB-UniRule"/>
</dbReference>
<feature type="region of interest" description="Disordered" evidence="9">
    <location>
        <begin position="136"/>
        <end position="253"/>
    </location>
</feature>
<feature type="region of interest" description="Disordered" evidence="9">
    <location>
        <begin position="1117"/>
        <end position="1166"/>
    </location>
</feature>
<feature type="compositionally biased region" description="Low complexity" evidence="9">
    <location>
        <begin position="1384"/>
        <end position="1402"/>
    </location>
</feature>
<feature type="compositionally biased region" description="Polar residues" evidence="9">
    <location>
        <begin position="1528"/>
        <end position="1591"/>
    </location>
</feature>
<feature type="compositionally biased region" description="Polar residues" evidence="9">
    <location>
        <begin position="1403"/>
        <end position="1437"/>
    </location>
</feature>
<feature type="compositionally biased region" description="Low complexity" evidence="9">
    <location>
        <begin position="175"/>
        <end position="196"/>
    </location>
</feature>
<evidence type="ECO:0000256" key="1">
    <source>
        <dbReference type="ARBA" id="ARBA00022527"/>
    </source>
</evidence>
<gene>
    <name evidence="12" type="ORF">TTHERM_00752250</name>
</gene>
<keyword evidence="3" id="KW-0808">Transferase</keyword>
<dbReference type="STRING" id="312017.Q23NJ5"/>
<dbReference type="PROSITE" id="PS00108">
    <property type="entry name" value="PROTEIN_KINASE_ST"/>
    <property type="match status" value="1"/>
</dbReference>
<keyword evidence="8" id="KW-0175">Coiled coil</keyword>
<evidence type="ECO:0000256" key="7">
    <source>
        <dbReference type="PROSITE-ProRule" id="PRU10141"/>
    </source>
</evidence>
<dbReference type="PANTHER" id="PTHR24351">
    <property type="entry name" value="RIBOSOMAL PROTEIN S6 KINASE"/>
    <property type="match status" value="1"/>
</dbReference>
<dbReference type="GO" id="GO:0004674">
    <property type="term" value="F:protein serine/threonine kinase activity"/>
    <property type="evidence" value="ECO:0007669"/>
    <property type="project" value="UniProtKB-KW"/>
</dbReference>
<feature type="compositionally biased region" description="Polar residues" evidence="9">
    <location>
        <begin position="1059"/>
        <end position="1082"/>
    </location>
</feature>
<dbReference type="Gene3D" id="3.30.200.20">
    <property type="entry name" value="Phosphorylase Kinase, domain 1"/>
    <property type="match status" value="1"/>
</dbReference>
<feature type="compositionally biased region" description="Polar residues" evidence="9">
    <location>
        <begin position="950"/>
        <end position="966"/>
    </location>
</feature>
<evidence type="ECO:0000313" key="12">
    <source>
        <dbReference type="EMBL" id="EAR98079.1"/>
    </source>
</evidence>
<dbReference type="InterPro" id="IPR045270">
    <property type="entry name" value="STKc_AGC"/>
</dbReference>
<dbReference type="EMBL" id="GG662655">
    <property type="protein sequence ID" value="EAR98079.1"/>
    <property type="molecule type" value="Genomic_DNA"/>
</dbReference>
<feature type="region of interest" description="Disordered" evidence="9">
    <location>
        <begin position="20"/>
        <end position="78"/>
    </location>
</feature>
<feature type="compositionally biased region" description="Low complexity" evidence="9">
    <location>
        <begin position="35"/>
        <end position="56"/>
    </location>
</feature>
<keyword evidence="4 7" id="KW-0547">Nucleotide-binding</keyword>
<dbReference type="InterPro" id="IPR000719">
    <property type="entry name" value="Prot_kinase_dom"/>
</dbReference>
<keyword evidence="2" id="KW-0597">Phosphoprotein</keyword>
<feature type="compositionally biased region" description="Low complexity" evidence="9">
    <location>
        <begin position="915"/>
        <end position="932"/>
    </location>
</feature>
<protein>
    <submittedName>
        <fullName evidence="12">Serine/Threonine kinase domain protein</fullName>
    </submittedName>
</protein>
<feature type="region of interest" description="Disordered" evidence="9">
    <location>
        <begin position="1475"/>
        <end position="1507"/>
    </location>
</feature>